<evidence type="ECO:0000256" key="1">
    <source>
        <dbReference type="SAM" id="MobiDB-lite"/>
    </source>
</evidence>
<dbReference type="GO" id="GO:0006289">
    <property type="term" value="P:nucleotide-excision repair"/>
    <property type="evidence" value="ECO:0007669"/>
    <property type="project" value="TreeGrafter"/>
</dbReference>
<keyword evidence="3" id="KW-0378">Hydrolase</keyword>
<dbReference type="InterPro" id="IPR027417">
    <property type="entry name" value="P-loop_NTPase"/>
</dbReference>
<protein>
    <submittedName>
        <fullName evidence="3">Helicase</fullName>
    </submittedName>
</protein>
<dbReference type="Pfam" id="PF00271">
    <property type="entry name" value="Helicase_C"/>
    <property type="match status" value="1"/>
</dbReference>
<dbReference type="Proteomes" id="UP000253790">
    <property type="component" value="Chromosome"/>
</dbReference>
<dbReference type="OrthoDB" id="713315at2"/>
<evidence type="ECO:0000313" key="3">
    <source>
        <dbReference type="EMBL" id="AXH96792.1"/>
    </source>
</evidence>
<dbReference type="KEGG" id="orn:DV701_12300"/>
<dbReference type="InterPro" id="IPR001650">
    <property type="entry name" value="Helicase_C-like"/>
</dbReference>
<dbReference type="CDD" id="cd18785">
    <property type="entry name" value="SF2_C"/>
    <property type="match status" value="1"/>
</dbReference>
<dbReference type="SUPFAM" id="SSF52540">
    <property type="entry name" value="P-loop containing nucleoside triphosphate hydrolases"/>
    <property type="match status" value="1"/>
</dbReference>
<organism evidence="3 4">
    <name type="scientific">Ornithinimicrobium avium</name>
    <dbReference type="NCBI Taxonomy" id="2283195"/>
    <lineage>
        <taxon>Bacteria</taxon>
        <taxon>Bacillati</taxon>
        <taxon>Actinomycetota</taxon>
        <taxon>Actinomycetes</taxon>
        <taxon>Micrococcales</taxon>
        <taxon>Ornithinimicrobiaceae</taxon>
        <taxon>Ornithinimicrobium</taxon>
    </lineage>
</organism>
<sequence>MSDLTATREIVQRALAEELVGPQSDAPRGMPLDLSTRVRFDSWEAVAGPYHCSKTLQEVLSDTEPVRRYGVGVLHPAHVADSPLQVVVPGLEKTSGEVPPDAGGGPSEDSGSVAADGDDLDLSLANSWEQSTVGVSFRADLPAGSGLRVVASFGAYAPIEVVVGDATPRWWVRRPVKAVGYFSAAGLTEHQGRRIIAPDVWTVEGVDPSTLELRAFSRLIDGQRLITLTVTNRSSGRGSAHCLFQAGLTVLAEQGAAILPYRERRGNRVVDREEQSIALLYRRHQTFGIGHGCAADWEREPGDAVTELRGVCLPQYEAPSVTPDIRARDNSVLKVDMRLLAGDDDTAAADQVEELLASYEEWIARRREERVNLPQELQPAADDHLQQCDLALNRMRDGWSLVRTDPLIRKAFRLANAAMLAQQARSSAELRRTSVDANGLIKVEGLPPDGSLSPDRGFWRPFQIAFFLAALKSTALGDDAERKTIELIFFPTGGGKTEAYLGLAAFSMLLRRLRATGGPDLGPQPSSAITGGAGTDVLMRYTLRLLTAQQFLRAASLICALEQLRQDDQNLGTAEFSVGIWLGGDTTPNTHKQAVETWNALARDPANASNKFLLLQCPWCAATMGPTQEQQQHRRGRGRGQQPTVPGYIKQRDVVRLACPDRKCAFARGLPLYVVDEDIYAKRPTLVIGTVDKFAMLAWRDKARAIFGINGNGDRELAPPNLIIQDEFHLISGPLGSMVGLYEGVIEDLCTDHRQSEPTLPKIVASTATIRRYEEQALAVYGRQTVRLFPPQGLDVQDAFFAVWARHPATGELLPGRRYVGVHAPSLGSTQSVQVRVGASLLQAPLLLASAEEQDPWWTNLWFFNSLRELGNTLSLMQSDIPDYIVGVRLRDKLTAVRFPGSPLELTSRRRDDEIPRAIQQLERKRVPTTGRDKDARGAVSVCLASSIVEVGVDIERLSLMTIVGQPKTTAQYIQVSGRVGRRWWERPGLVVTLYGAAKPRDRSHYERFRSYHEKLYAQVEPTSVTPFAKPVMQRALRAALVAYVRMYGPEGSKPWPYPQELAERGSALLLARLRRVDASEMGAATELLALAAREWQHWGRAEWDGNYLTGDPLNGLMRFPGTAEPPTPSWEIPTSMRNVDAECRTSVTVAYHEDRALEVSE</sequence>
<dbReference type="AlphaFoldDB" id="A0A345NP34"/>
<dbReference type="Gene3D" id="3.40.50.300">
    <property type="entry name" value="P-loop containing nucleotide triphosphate hydrolases"/>
    <property type="match status" value="1"/>
</dbReference>
<proteinExistence type="predicted"/>
<keyword evidence="3" id="KW-0347">Helicase</keyword>
<keyword evidence="3" id="KW-0067">ATP-binding</keyword>
<keyword evidence="4" id="KW-1185">Reference proteome</keyword>
<reference evidence="3 4" key="1">
    <citation type="submission" date="2018-07" db="EMBL/GenBank/DDBJ databases">
        <title>Complete genome sequencing of Ornithinimicrobium sp. AMA3305.</title>
        <authorList>
            <person name="Bae J.-W."/>
        </authorList>
    </citation>
    <scope>NUCLEOTIDE SEQUENCE [LARGE SCALE GENOMIC DNA]</scope>
    <source>
        <strain evidence="3 4">AMA3305</strain>
    </source>
</reference>
<gene>
    <name evidence="3" type="ORF">DV701_12300</name>
</gene>
<dbReference type="PANTHER" id="PTHR47957">
    <property type="entry name" value="ATP-DEPENDENT HELICASE HRQ1"/>
    <property type="match status" value="1"/>
</dbReference>
<evidence type="ECO:0000259" key="2">
    <source>
        <dbReference type="PROSITE" id="PS51194"/>
    </source>
</evidence>
<dbReference type="PROSITE" id="PS51194">
    <property type="entry name" value="HELICASE_CTER"/>
    <property type="match status" value="1"/>
</dbReference>
<dbReference type="PANTHER" id="PTHR47957:SF3">
    <property type="entry name" value="ATP-DEPENDENT HELICASE HRQ1"/>
    <property type="match status" value="1"/>
</dbReference>
<keyword evidence="3" id="KW-0547">Nucleotide-binding</keyword>
<name>A0A345NP34_9MICO</name>
<evidence type="ECO:0000313" key="4">
    <source>
        <dbReference type="Proteomes" id="UP000253790"/>
    </source>
</evidence>
<dbReference type="EMBL" id="CP031229">
    <property type="protein sequence ID" value="AXH96792.1"/>
    <property type="molecule type" value="Genomic_DNA"/>
</dbReference>
<feature type="domain" description="Helicase C-terminal" evidence="2">
    <location>
        <begin position="851"/>
        <end position="1032"/>
    </location>
</feature>
<accession>A0A345NP34</accession>
<dbReference type="GO" id="GO:0043138">
    <property type="term" value="F:3'-5' DNA helicase activity"/>
    <property type="evidence" value="ECO:0007669"/>
    <property type="project" value="TreeGrafter"/>
</dbReference>
<dbReference type="GO" id="GO:0036297">
    <property type="term" value="P:interstrand cross-link repair"/>
    <property type="evidence" value="ECO:0007669"/>
    <property type="project" value="TreeGrafter"/>
</dbReference>
<feature type="region of interest" description="Disordered" evidence="1">
    <location>
        <begin position="92"/>
        <end position="116"/>
    </location>
</feature>